<dbReference type="InterPro" id="IPR021431">
    <property type="entry name" value="DUF3080"/>
</dbReference>
<organism evidence="1 2">
    <name type="scientific">Alishewanella tabrizica</name>
    <dbReference type="NCBI Taxonomy" id="671278"/>
    <lineage>
        <taxon>Bacteria</taxon>
        <taxon>Pseudomonadati</taxon>
        <taxon>Pseudomonadota</taxon>
        <taxon>Gammaproteobacteria</taxon>
        <taxon>Alteromonadales</taxon>
        <taxon>Alteromonadaceae</taxon>
        <taxon>Alishewanella</taxon>
    </lineage>
</organism>
<reference evidence="2" key="1">
    <citation type="journal article" date="2019" name="Int. J. Syst. Evol. Microbiol.">
        <title>The Global Catalogue of Microorganisms (GCM) 10K type strain sequencing project: providing services to taxonomists for standard genome sequencing and annotation.</title>
        <authorList>
            <consortium name="The Broad Institute Genomics Platform"/>
            <consortium name="The Broad Institute Genome Sequencing Center for Infectious Disease"/>
            <person name="Wu L."/>
            <person name="Ma J."/>
        </authorList>
    </citation>
    <scope>NUCLEOTIDE SEQUENCE [LARGE SCALE GENOMIC DNA]</scope>
    <source>
        <strain evidence="2">KCTC 23723</strain>
    </source>
</reference>
<protein>
    <recommendedName>
        <fullName evidence="3">DUF3080 domain-containing protein</fullName>
    </recommendedName>
</protein>
<dbReference type="Pfam" id="PF11279">
    <property type="entry name" value="DUF3080"/>
    <property type="match status" value="1"/>
</dbReference>
<dbReference type="Proteomes" id="UP000634667">
    <property type="component" value="Unassembled WGS sequence"/>
</dbReference>
<sequence length="339" mass="38442">MNIFRLRQTSWLLVLGIALGGCSEQPGKAQLQDYQQRLDRVLELDTTKVTLVDAAPLPTKNSLAESLPDLRMDLLDAFATRQCGLDQLIAERNSSMGKVLSASKRLHYEVKVLNVMQRCLTKSWDAPLQGQLDAFYSEKQQSITTAWRNMLLTDDTLRRRWHSSDTMLAPNDTNGFNESISALKQLLNLQQAIAAQDWATASTIDPEQALATLYQYDFLSRLQFSLRYTSSWFDAVNPALLSLDPASLCARSNQTEQLTILSTVFRKFFIGEIQAYLAELMRYQQQSWPLIAELYHDTAMLPVLEQRFGIQAEQLQRLLLAHVGWYQQLNSQCAIGLTG</sequence>
<proteinExistence type="predicted"/>
<evidence type="ECO:0008006" key="3">
    <source>
        <dbReference type="Google" id="ProtNLM"/>
    </source>
</evidence>
<dbReference type="RefSeq" id="WP_189483901.1">
    <property type="nucleotide sequence ID" value="NZ_BMYR01000013.1"/>
</dbReference>
<name>A0ABQ2WRW4_9ALTE</name>
<evidence type="ECO:0000313" key="2">
    <source>
        <dbReference type="Proteomes" id="UP000634667"/>
    </source>
</evidence>
<keyword evidence="2" id="KW-1185">Reference proteome</keyword>
<evidence type="ECO:0000313" key="1">
    <source>
        <dbReference type="EMBL" id="GGW70690.1"/>
    </source>
</evidence>
<dbReference type="PROSITE" id="PS51257">
    <property type="entry name" value="PROKAR_LIPOPROTEIN"/>
    <property type="match status" value="1"/>
</dbReference>
<dbReference type="EMBL" id="BMYR01000013">
    <property type="protein sequence ID" value="GGW70690.1"/>
    <property type="molecule type" value="Genomic_DNA"/>
</dbReference>
<gene>
    <name evidence="1" type="ORF">GCM10008111_28380</name>
</gene>
<accession>A0ABQ2WRW4</accession>
<comment type="caution">
    <text evidence="1">The sequence shown here is derived from an EMBL/GenBank/DDBJ whole genome shotgun (WGS) entry which is preliminary data.</text>
</comment>